<comment type="caution">
    <text evidence="9">The sequence shown here is derived from an EMBL/GenBank/DDBJ whole genome shotgun (WGS) entry which is preliminary data.</text>
</comment>
<dbReference type="GO" id="GO:0005524">
    <property type="term" value="F:ATP binding"/>
    <property type="evidence" value="ECO:0007669"/>
    <property type="project" value="UniProtKB-KW"/>
</dbReference>
<organism evidence="9 10">
    <name type="scientific">Stutzerimonas marianensis</name>
    <dbReference type="NCBI Taxonomy" id="2929513"/>
    <lineage>
        <taxon>Bacteria</taxon>
        <taxon>Pseudomonadati</taxon>
        <taxon>Pseudomonadota</taxon>
        <taxon>Gammaproteobacteria</taxon>
        <taxon>Pseudomonadales</taxon>
        <taxon>Pseudomonadaceae</taxon>
        <taxon>Stutzerimonas</taxon>
    </lineage>
</organism>
<keyword evidence="10" id="KW-1185">Reference proteome</keyword>
<evidence type="ECO:0000259" key="8">
    <source>
        <dbReference type="PROSITE" id="PS00662"/>
    </source>
</evidence>
<dbReference type="PANTHER" id="PTHR30486">
    <property type="entry name" value="TWITCHING MOTILITY PROTEIN PILT"/>
    <property type="match status" value="1"/>
</dbReference>
<feature type="domain" description="Bacterial type II secretion system protein E" evidence="8">
    <location>
        <begin position="193"/>
        <end position="207"/>
    </location>
</feature>
<keyword evidence="4" id="KW-0963">Cytoplasm</keyword>
<dbReference type="SUPFAM" id="SSF52540">
    <property type="entry name" value="P-loop containing nucleoside triphosphate hydrolases"/>
    <property type="match status" value="1"/>
</dbReference>
<dbReference type="FunFam" id="3.30.450.90:FF:000002">
    <property type="entry name" value="Twitching motility protein PilT"/>
    <property type="match status" value="1"/>
</dbReference>
<evidence type="ECO:0000313" key="9">
    <source>
        <dbReference type="EMBL" id="MCJ0972018.1"/>
    </source>
</evidence>
<sequence length="344" mass="37962">MDITELLAFSAKQGASDLHLSSGLPPMIRVDGDVRRINLPAMDHKQVHALIYDIMNDKQRKDFEEFLETDFSFEVPGVARFRVNAFNQNRGAGAVFRTIPSKVLTMEDLGMGEVFRKITDVPRGLVLVTGPTGSGKSTTLAAMLDYLNSTKYHHILTIEDPIEFVHESKKCLVNQREVHRDTLGFSEALRSALREDPDIILVGEMRDLETIRLALTAAETGHLVFGTLHTTSAAKTIDRVVDVFPAEEKSMVRSMLSESLQAVISQTLLKKVGGGRVAAHEIMIGTPAIRNLIREDKVAQMYSAIQTGGSLGMQTLDSCLKGLLSRGVISRDSAREKAKQPENF</sequence>
<dbReference type="GO" id="GO:0005737">
    <property type="term" value="C:cytoplasm"/>
    <property type="evidence" value="ECO:0007669"/>
    <property type="project" value="UniProtKB-SubCell"/>
</dbReference>
<evidence type="ECO:0000256" key="4">
    <source>
        <dbReference type="ARBA" id="ARBA00022490"/>
    </source>
</evidence>
<evidence type="ECO:0000256" key="2">
    <source>
        <dbReference type="ARBA" id="ARBA00006611"/>
    </source>
</evidence>
<dbReference type="FunFam" id="3.40.50.300:FF:000872">
    <property type="entry name" value="Twitching motility protein PilT"/>
    <property type="match status" value="1"/>
</dbReference>
<dbReference type="RefSeq" id="WP_243604210.1">
    <property type="nucleotide sequence ID" value="NZ_JALGRD010000001.1"/>
</dbReference>
<keyword evidence="5" id="KW-1029">Fimbrium biogenesis</keyword>
<dbReference type="EMBL" id="JALGRD010000001">
    <property type="protein sequence ID" value="MCJ0972018.1"/>
    <property type="molecule type" value="Genomic_DNA"/>
</dbReference>
<dbReference type="Gene3D" id="3.30.450.90">
    <property type="match status" value="1"/>
</dbReference>
<reference evidence="9" key="1">
    <citation type="submission" date="2022-03" db="EMBL/GenBank/DDBJ databases">
        <title>Pseudomonas marianensis sp. nov., a marine bacterium isolated from deep-sea sediments of the Mariana Trench.</title>
        <authorList>
            <person name="Wei Y."/>
        </authorList>
    </citation>
    <scope>NUCLEOTIDE SEQUENCE</scope>
    <source>
        <strain evidence="9">PS1</strain>
    </source>
</reference>
<dbReference type="Proteomes" id="UP001139682">
    <property type="component" value="Unassembled WGS sequence"/>
</dbReference>
<proteinExistence type="inferred from homology"/>
<dbReference type="AlphaFoldDB" id="A0A9X2AQ57"/>
<comment type="subcellular location">
    <subcellularLocation>
        <location evidence="1">Cytoplasm</location>
    </subcellularLocation>
</comment>
<evidence type="ECO:0000256" key="7">
    <source>
        <dbReference type="ARBA" id="ARBA00022840"/>
    </source>
</evidence>
<evidence type="ECO:0000256" key="1">
    <source>
        <dbReference type="ARBA" id="ARBA00004496"/>
    </source>
</evidence>
<dbReference type="InterPro" id="IPR027417">
    <property type="entry name" value="P-loop_NTPase"/>
</dbReference>
<evidence type="ECO:0000256" key="6">
    <source>
        <dbReference type="ARBA" id="ARBA00022741"/>
    </source>
</evidence>
<keyword evidence="6" id="KW-0547">Nucleotide-binding</keyword>
<name>A0A9X2AQ57_9GAMM</name>
<dbReference type="NCBIfam" id="TIGR01420">
    <property type="entry name" value="pilT_fam"/>
    <property type="match status" value="1"/>
</dbReference>
<dbReference type="InterPro" id="IPR050921">
    <property type="entry name" value="T4SS_GSP_E_ATPase"/>
</dbReference>
<evidence type="ECO:0000256" key="3">
    <source>
        <dbReference type="ARBA" id="ARBA00022448"/>
    </source>
</evidence>
<dbReference type="InterPro" id="IPR006321">
    <property type="entry name" value="PilT/PilU"/>
</dbReference>
<evidence type="ECO:0000313" key="10">
    <source>
        <dbReference type="Proteomes" id="UP001139682"/>
    </source>
</evidence>
<dbReference type="PANTHER" id="PTHR30486:SF6">
    <property type="entry name" value="TYPE IV PILUS RETRACTATION ATPASE PILT"/>
    <property type="match status" value="1"/>
</dbReference>
<protein>
    <submittedName>
        <fullName evidence="9">Type IV pilus twitching motility protein PilT</fullName>
    </submittedName>
</protein>
<comment type="similarity">
    <text evidence="2">Belongs to the GSP E family.</text>
</comment>
<dbReference type="InterPro" id="IPR003593">
    <property type="entry name" value="AAA+_ATPase"/>
</dbReference>
<accession>A0A9X2AQ57</accession>
<dbReference type="Gene3D" id="3.40.50.300">
    <property type="entry name" value="P-loop containing nucleotide triphosphate hydrolases"/>
    <property type="match status" value="1"/>
</dbReference>
<dbReference type="GO" id="GO:0016887">
    <property type="term" value="F:ATP hydrolysis activity"/>
    <property type="evidence" value="ECO:0007669"/>
    <property type="project" value="InterPro"/>
</dbReference>
<keyword evidence="7" id="KW-0067">ATP-binding</keyword>
<dbReference type="SMART" id="SM00382">
    <property type="entry name" value="AAA"/>
    <property type="match status" value="1"/>
</dbReference>
<dbReference type="InterPro" id="IPR001482">
    <property type="entry name" value="T2SS/T4SS_dom"/>
</dbReference>
<gene>
    <name evidence="9" type="ORF">MST27_01365</name>
</gene>
<keyword evidence="3" id="KW-0813">Transport</keyword>
<evidence type="ECO:0000256" key="5">
    <source>
        <dbReference type="ARBA" id="ARBA00022558"/>
    </source>
</evidence>
<dbReference type="Pfam" id="PF00437">
    <property type="entry name" value="T2SSE"/>
    <property type="match status" value="1"/>
</dbReference>
<dbReference type="PROSITE" id="PS00662">
    <property type="entry name" value="T2SP_E"/>
    <property type="match status" value="1"/>
</dbReference>
<dbReference type="CDD" id="cd01131">
    <property type="entry name" value="PilT"/>
    <property type="match status" value="1"/>
</dbReference>